<evidence type="ECO:0000313" key="4">
    <source>
        <dbReference type="Proteomes" id="UP001355207"/>
    </source>
</evidence>
<evidence type="ECO:0000256" key="2">
    <source>
        <dbReference type="SAM" id="SignalP"/>
    </source>
</evidence>
<dbReference type="RefSeq" id="XP_066077781.1">
    <property type="nucleotide sequence ID" value="XM_066221684.1"/>
</dbReference>
<dbReference type="EMBL" id="CP144105">
    <property type="protein sequence ID" value="WWC91018.1"/>
    <property type="molecule type" value="Genomic_DNA"/>
</dbReference>
<feature type="compositionally biased region" description="Acidic residues" evidence="1">
    <location>
        <begin position="212"/>
        <end position="224"/>
    </location>
</feature>
<accession>A0AAX4K2P9</accession>
<evidence type="ECO:0000313" key="3">
    <source>
        <dbReference type="EMBL" id="WWC91018.1"/>
    </source>
</evidence>
<dbReference type="AlphaFoldDB" id="A0AAX4K2P9"/>
<gene>
    <name evidence="3" type="ORF">L201_005958</name>
</gene>
<organism evidence="3 4">
    <name type="scientific">Kwoniella dendrophila CBS 6074</name>
    <dbReference type="NCBI Taxonomy" id="1295534"/>
    <lineage>
        <taxon>Eukaryota</taxon>
        <taxon>Fungi</taxon>
        <taxon>Dikarya</taxon>
        <taxon>Basidiomycota</taxon>
        <taxon>Agaricomycotina</taxon>
        <taxon>Tremellomycetes</taxon>
        <taxon>Tremellales</taxon>
        <taxon>Cryptococcaceae</taxon>
        <taxon>Kwoniella</taxon>
    </lineage>
</organism>
<dbReference type="GeneID" id="91096628"/>
<sequence length="224" mass="24878">MFFYTSLIILSSFVCKQVSAYTFIGCTDTFNFKPQPNDTAVHYAGGTSSGCASYCATFDKAYFYNQYNTGKCYCSNASPKPSQYTYSSSELGGCEGDNYEIYAMKDPIKSAKLEGCFASITTTTQYSSNNVKSVESCFSSCPTSKSILFFPNSDTNSFDCKCDSNSIIDTSNGGMATCGQYTWFAYSRTSQSPNKRSNEKRRFPKQIAFNKDEEEENCEEESAK</sequence>
<keyword evidence="4" id="KW-1185">Reference proteome</keyword>
<feature type="signal peptide" evidence="2">
    <location>
        <begin position="1"/>
        <end position="20"/>
    </location>
</feature>
<dbReference type="Proteomes" id="UP001355207">
    <property type="component" value="Chromosome 8"/>
</dbReference>
<protein>
    <recommendedName>
        <fullName evidence="5">WSC domain-containing protein</fullName>
    </recommendedName>
</protein>
<keyword evidence="2" id="KW-0732">Signal</keyword>
<reference evidence="3 4" key="1">
    <citation type="submission" date="2024-01" db="EMBL/GenBank/DDBJ databases">
        <title>Comparative genomics of Cryptococcus and Kwoniella reveals pathogenesis evolution and contrasting modes of karyotype evolution via chromosome fusion or intercentromeric recombination.</title>
        <authorList>
            <person name="Coelho M.A."/>
            <person name="David-Palma M."/>
            <person name="Shea T."/>
            <person name="Bowers K."/>
            <person name="McGinley-Smith S."/>
            <person name="Mohammad A.W."/>
            <person name="Gnirke A."/>
            <person name="Yurkov A.M."/>
            <person name="Nowrousian M."/>
            <person name="Sun S."/>
            <person name="Cuomo C.A."/>
            <person name="Heitman J."/>
        </authorList>
    </citation>
    <scope>NUCLEOTIDE SEQUENCE [LARGE SCALE GENOMIC DNA]</scope>
    <source>
        <strain evidence="3 4">CBS 6074</strain>
    </source>
</reference>
<evidence type="ECO:0008006" key="5">
    <source>
        <dbReference type="Google" id="ProtNLM"/>
    </source>
</evidence>
<proteinExistence type="predicted"/>
<feature type="chain" id="PRO_5043960195" description="WSC domain-containing protein" evidence="2">
    <location>
        <begin position="21"/>
        <end position="224"/>
    </location>
</feature>
<evidence type="ECO:0000256" key="1">
    <source>
        <dbReference type="SAM" id="MobiDB-lite"/>
    </source>
</evidence>
<feature type="region of interest" description="Disordered" evidence="1">
    <location>
        <begin position="190"/>
        <end position="224"/>
    </location>
</feature>
<name>A0AAX4K2P9_9TREE</name>